<proteinExistence type="predicted"/>
<evidence type="ECO:0000313" key="3">
    <source>
        <dbReference type="Proteomes" id="UP001162090"/>
    </source>
</evidence>
<dbReference type="AlphaFoldDB" id="A0AA35JJ47"/>
<feature type="region of interest" description="Disordered" evidence="1">
    <location>
        <begin position="1"/>
        <end position="42"/>
    </location>
</feature>
<protein>
    <recommendedName>
        <fullName evidence="4">Msa1p</fullName>
    </recommendedName>
</protein>
<feature type="compositionally biased region" description="Low complexity" evidence="1">
    <location>
        <begin position="313"/>
        <end position="337"/>
    </location>
</feature>
<reference evidence="2" key="1">
    <citation type="submission" date="2022-10" db="EMBL/GenBank/DDBJ databases">
        <authorList>
            <person name="Byrne P K."/>
        </authorList>
    </citation>
    <scope>NUCLEOTIDE SEQUENCE</scope>
    <source>
        <strain evidence="2">CBS7001</strain>
    </source>
</reference>
<accession>A0AA35JJ47</accession>
<gene>
    <name evidence="2" type="primary">SUVC08G1060</name>
    <name evidence="2" type="ORF">SUVC_08G1060</name>
</gene>
<evidence type="ECO:0000256" key="1">
    <source>
        <dbReference type="SAM" id="MobiDB-lite"/>
    </source>
</evidence>
<feature type="compositionally biased region" description="Polar residues" evidence="1">
    <location>
        <begin position="30"/>
        <end position="41"/>
    </location>
</feature>
<name>A0AA35JJ47_SACUV</name>
<feature type="region of interest" description="Disordered" evidence="1">
    <location>
        <begin position="307"/>
        <end position="337"/>
    </location>
</feature>
<evidence type="ECO:0008006" key="4">
    <source>
        <dbReference type="Google" id="ProtNLM"/>
    </source>
</evidence>
<evidence type="ECO:0000313" key="2">
    <source>
        <dbReference type="EMBL" id="CAI4064054.1"/>
    </source>
</evidence>
<sequence>MNNVVDKSMIKKRGRPPITKDYPDPLQSPMAHSSMQVQKQGPRSFAKPLMKVGQCSPSPNKRRLSVEHHPGLAATTKKGRYRGVLLSTPTKKSGASGFTPISTPSSNDSYTNTVFSESRKTYLQSSPPIMSSSPGFQKKNEFIFPSPEQFKLSLTITESGKAVIAGSSPFSPLSKLPHPLMNRNDKKSLLNDKIHKSIKKTTPKFEKKRILSLLKQMKNDKDFNKSPEIRPAKSSGSDVVETELPTIIETSASPVGSIRNNNILISRSPQSPPPSAQFMPPSTPKSSFQFRTGFTPNIALNQVALGDTLPKPTTNGHNSNTNGSHNNNNHNGSSANNNIVDASALLTLTNSPGMFLSPRNKMMPKSATLSNEQQEFVFKFSGGDPLLLTDDADGNWPEMLFNVSNSPRRQKCFNTPPSWINFGSPGLFSPPRGATVMVNGTTAATSSDNGNVHRQLQAQLEAQVQAQSQTNSPAQRQQQQRQFQVLQPHNNMSSSPPQINIALSPQQSIASRSSGYFNKEKTMTGTTTTNILGNAKSGNLQPPANLVNAAHGPSTPRSQEFQLPTLIECTPLIQQTMNGSLGTKYIPETSVSNTVASSLNGFTASSTQTASAFNDSLKQNLYSNKHDDARIALKKLIDDQ</sequence>
<feature type="region of interest" description="Disordered" evidence="1">
    <location>
        <begin position="527"/>
        <end position="558"/>
    </location>
</feature>
<feature type="region of interest" description="Disordered" evidence="1">
    <location>
        <begin position="263"/>
        <end position="287"/>
    </location>
</feature>
<dbReference type="Proteomes" id="UP001162090">
    <property type="component" value="Chromosome 8"/>
</dbReference>
<organism evidence="2 3">
    <name type="scientific">Saccharomyces uvarum</name>
    <name type="common">Yeast</name>
    <name type="synonym">Saccharomyces bayanus var. uvarum</name>
    <dbReference type="NCBI Taxonomy" id="230603"/>
    <lineage>
        <taxon>Eukaryota</taxon>
        <taxon>Fungi</taxon>
        <taxon>Dikarya</taxon>
        <taxon>Ascomycota</taxon>
        <taxon>Saccharomycotina</taxon>
        <taxon>Saccharomycetes</taxon>
        <taxon>Saccharomycetales</taxon>
        <taxon>Saccharomycetaceae</taxon>
        <taxon>Saccharomyces</taxon>
    </lineage>
</organism>
<feature type="compositionally biased region" description="Polar residues" evidence="1">
    <location>
        <begin position="530"/>
        <end position="542"/>
    </location>
</feature>
<feature type="region of interest" description="Disordered" evidence="1">
    <location>
        <begin position="462"/>
        <end position="483"/>
    </location>
</feature>
<dbReference type="EMBL" id="OX365919">
    <property type="protein sequence ID" value="CAI4064054.1"/>
    <property type="molecule type" value="Genomic_DNA"/>
</dbReference>